<accession>A0A5C6V3N5</accession>
<name>A0A5C6V3N5_9BURK</name>
<proteinExistence type="predicted"/>
<organism evidence="1 2">
    <name type="scientific">Paraburkholderia azotifigens</name>
    <dbReference type="NCBI Taxonomy" id="2057004"/>
    <lineage>
        <taxon>Bacteria</taxon>
        <taxon>Pseudomonadati</taxon>
        <taxon>Pseudomonadota</taxon>
        <taxon>Betaproteobacteria</taxon>
        <taxon>Burkholderiales</taxon>
        <taxon>Burkholderiaceae</taxon>
        <taxon>Paraburkholderia</taxon>
    </lineage>
</organism>
<evidence type="ECO:0000313" key="2">
    <source>
        <dbReference type="Proteomes" id="UP000321776"/>
    </source>
</evidence>
<dbReference type="AlphaFoldDB" id="A0A5C6V3N5"/>
<protein>
    <submittedName>
        <fullName evidence="1">Uncharacterized protein</fullName>
    </submittedName>
</protein>
<dbReference type="EMBL" id="VOQS01000005">
    <property type="protein sequence ID" value="TXC79126.1"/>
    <property type="molecule type" value="Genomic_DNA"/>
</dbReference>
<dbReference type="RefSeq" id="WP_147236944.1">
    <property type="nucleotide sequence ID" value="NZ_VOQS01000005.1"/>
</dbReference>
<sequence>MPHTHHECNILIVASNVQADPLLNLEFSWQYLPASATTILELLNKTIETDERIRSILDAWAASGDLHCGAAGHNDRLSGVQVWCARSQTTLNGVRDVAERLALENIPPDFVITNKAAAISLSRSLGHQSM</sequence>
<gene>
    <name evidence="1" type="ORF">FRZ40_32430</name>
</gene>
<reference evidence="1 2" key="1">
    <citation type="journal article" date="2018" name="Int. J. Syst. Evol. Microbiol.">
        <title>Paraburkholderia azotifigens sp. nov., a nitrogen-fixing bacterium isolated from paddy soil.</title>
        <authorList>
            <person name="Choi G.M."/>
            <person name="Im W.T."/>
        </authorList>
    </citation>
    <scope>NUCLEOTIDE SEQUENCE [LARGE SCALE GENOMIC DNA]</scope>
    <source>
        <strain evidence="1 2">NF 2-5-3</strain>
    </source>
</reference>
<evidence type="ECO:0000313" key="1">
    <source>
        <dbReference type="EMBL" id="TXC79126.1"/>
    </source>
</evidence>
<comment type="caution">
    <text evidence="1">The sequence shown here is derived from an EMBL/GenBank/DDBJ whole genome shotgun (WGS) entry which is preliminary data.</text>
</comment>
<dbReference type="Proteomes" id="UP000321776">
    <property type="component" value="Unassembled WGS sequence"/>
</dbReference>